<reference evidence="2 3" key="1">
    <citation type="journal article" date="2021" name="AMB Express">
        <title>Isolation and characterisation of Methylocystis spp. for poly-3-hydroxybutyrate production using waste methane feedstocks.</title>
        <authorList>
            <person name="Rumah B.L."/>
            <person name="Stead C.E."/>
            <person name="Claxton Stevens B.H."/>
            <person name="Minton N.P."/>
            <person name="Grosse-Honebrink A."/>
            <person name="Zhang Y."/>
        </authorList>
    </citation>
    <scope>NUCLEOTIDE SEQUENCE [LARGE SCALE GENOMIC DNA]</scope>
    <source>
        <strain evidence="2 3">BRCS1</strain>
    </source>
</reference>
<evidence type="ECO:0000256" key="1">
    <source>
        <dbReference type="SAM" id="MobiDB-lite"/>
    </source>
</evidence>
<keyword evidence="3" id="KW-1185">Reference proteome</keyword>
<dbReference type="Proteomes" id="UP000424673">
    <property type="component" value="Plasmid unnamed1"/>
</dbReference>
<feature type="region of interest" description="Disordered" evidence="1">
    <location>
        <begin position="42"/>
        <end position="202"/>
    </location>
</feature>
<name>A0ABX6EPT3_9HYPH</name>
<proteinExistence type="predicted"/>
<gene>
    <name evidence="2" type="ORF">F7D13_16580</name>
</gene>
<protein>
    <submittedName>
        <fullName evidence="2">Uncharacterized protein</fullName>
    </submittedName>
</protein>
<sequence length="202" mass="21589">MSIANDNASAAPLFIELRPGMRKALADAVEAFLNLLDQIDADADLEEDNPPEDDAPCEDVGDDEPSLGGLGGTALGGYFNQAGWAQGASDDREDEHDGCEPGGDEEPTLGATTAMNQAHGWRASLWDSSDEAEPSLGWTGHGSGHPEMALRGYDDDRERTTGPRDEEEDDSDKGELDGDYMDSWFNSPHLPGGNGTVRRPGR</sequence>
<dbReference type="RefSeq" id="WP_154453902.1">
    <property type="nucleotide sequence ID" value="NZ_CP044329.1"/>
</dbReference>
<accession>A0ABX6EPT3</accession>
<feature type="compositionally biased region" description="Acidic residues" evidence="1">
    <location>
        <begin position="165"/>
        <end position="180"/>
    </location>
</feature>
<keyword evidence="2" id="KW-0614">Plasmid</keyword>
<feature type="compositionally biased region" description="Acidic residues" evidence="1">
    <location>
        <begin position="42"/>
        <end position="65"/>
    </location>
</feature>
<feature type="compositionally biased region" description="Basic and acidic residues" evidence="1">
    <location>
        <begin position="152"/>
        <end position="164"/>
    </location>
</feature>
<dbReference type="EMBL" id="CP044329">
    <property type="protein sequence ID" value="QGM95737.1"/>
    <property type="molecule type" value="Genomic_DNA"/>
</dbReference>
<organism evidence="2 3">
    <name type="scientific">Methylocystis rosea</name>
    <dbReference type="NCBI Taxonomy" id="173366"/>
    <lineage>
        <taxon>Bacteria</taxon>
        <taxon>Pseudomonadati</taxon>
        <taxon>Pseudomonadota</taxon>
        <taxon>Alphaproteobacteria</taxon>
        <taxon>Hyphomicrobiales</taxon>
        <taxon>Methylocystaceae</taxon>
        <taxon>Methylocystis</taxon>
    </lineage>
</organism>
<feature type="compositionally biased region" description="Acidic residues" evidence="1">
    <location>
        <begin position="91"/>
        <end position="107"/>
    </location>
</feature>
<evidence type="ECO:0000313" key="3">
    <source>
        <dbReference type="Proteomes" id="UP000424673"/>
    </source>
</evidence>
<evidence type="ECO:0000313" key="2">
    <source>
        <dbReference type="EMBL" id="QGM95737.1"/>
    </source>
</evidence>
<geneLocation type="plasmid" evidence="2 3">
    <name>unnamed1</name>
</geneLocation>